<dbReference type="EMBL" id="APOO01000022">
    <property type="protein sequence ID" value="ENU42395.1"/>
    <property type="molecule type" value="Genomic_DNA"/>
</dbReference>
<evidence type="ECO:0000256" key="6">
    <source>
        <dbReference type="PIRSR" id="PIRSR004692-3"/>
    </source>
</evidence>
<feature type="binding site" evidence="5">
    <location>
        <position position="102"/>
    </location>
    <ligand>
        <name>Zn(2+)</name>
        <dbReference type="ChEBI" id="CHEBI:29105"/>
    </ligand>
</feature>
<gene>
    <name evidence="10" type="ORF">F985_03283</name>
</gene>
<dbReference type="Pfam" id="PF01380">
    <property type="entry name" value="SIS"/>
    <property type="match status" value="1"/>
</dbReference>
<feature type="site" description="Catalytically relevant" evidence="6">
    <location>
        <position position="213"/>
    </location>
</feature>
<dbReference type="PATRIC" id="fig|520709.3.peg.3226"/>
<comment type="caution">
    <text evidence="10">The sequence shown here is derived from an EMBL/GenBank/DDBJ whole genome shotgun (WGS) entry which is preliminary data.</text>
</comment>
<reference evidence="10 11" key="2">
    <citation type="journal article" date="2015" name="Int. J. Syst. Evol. Microbiol.">
        <title>Acinetobacter seifertii sp. nov., a member of the Acinetobacter calcoaceticus-Acinetobacter baumannii complex isolated from human clinical specimens.</title>
        <authorList>
            <person name="Nemec A."/>
            <person name="Krizova L."/>
            <person name="Maixnerova M."/>
            <person name="Sedo O."/>
            <person name="Brisse S."/>
            <person name="Higgins P.G."/>
        </authorList>
    </citation>
    <scope>NUCLEOTIDE SEQUENCE [LARGE SCALE GENOMIC DNA]</scope>
    <source>
        <strain evidence="10 11">NIPH 973</strain>
    </source>
</reference>
<dbReference type="FunFam" id="3.40.50.10490:FF:000011">
    <property type="entry name" value="Arabinose 5-phosphate isomerase"/>
    <property type="match status" value="1"/>
</dbReference>
<dbReference type="SMART" id="SM00116">
    <property type="entry name" value="CBS"/>
    <property type="match status" value="2"/>
</dbReference>
<dbReference type="InterPro" id="IPR001347">
    <property type="entry name" value="SIS_dom"/>
</dbReference>
<dbReference type="InterPro" id="IPR035474">
    <property type="entry name" value="SIS_Kpsf"/>
</dbReference>
<feature type="domain" description="SIS" evidence="9">
    <location>
        <begin position="61"/>
        <end position="204"/>
    </location>
</feature>
<protein>
    <recommendedName>
        <fullName evidence="4">Arabinose 5-phosphate isomerase</fullName>
        <shortName evidence="4">API</shortName>
        <ecNumber evidence="4">5.3.1.13</ecNumber>
    </recommendedName>
</protein>
<dbReference type="InterPro" id="IPR004800">
    <property type="entry name" value="KdsD/KpsF-type"/>
</dbReference>
<dbReference type="InterPro" id="IPR050986">
    <property type="entry name" value="GutQ/KpsF_isomerases"/>
</dbReference>
<keyword evidence="2" id="KW-0677">Repeat</keyword>
<dbReference type="CDD" id="cd04604">
    <property type="entry name" value="CBS_pair_SIS_assoc"/>
    <property type="match status" value="1"/>
</dbReference>
<dbReference type="SUPFAM" id="SSF53697">
    <property type="entry name" value="SIS domain"/>
    <property type="match status" value="1"/>
</dbReference>
<proteinExistence type="inferred from homology"/>
<comment type="catalytic activity">
    <reaction evidence="4">
        <text>D-arabinose 5-phosphate = D-ribulose 5-phosphate</text>
        <dbReference type="Rhea" id="RHEA:23104"/>
        <dbReference type="ChEBI" id="CHEBI:57693"/>
        <dbReference type="ChEBI" id="CHEBI:58121"/>
        <dbReference type="EC" id="5.3.1.13"/>
    </reaction>
</comment>
<dbReference type="Gene3D" id="3.10.580.10">
    <property type="entry name" value="CBS-domain"/>
    <property type="match status" value="1"/>
</dbReference>
<reference evidence="11" key="1">
    <citation type="submission" date="2013-02" db="EMBL/GenBank/DDBJ databases">
        <title>The Genome Sequence of Acinetobacter sp. NIPH 973.</title>
        <authorList>
            <consortium name="The Broad Institute Genome Sequencing Platform"/>
            <consortium name="The Broad Institute Genome Sequencing Center for Infectious Disease"/>
            <person name="Cerqueira G."/>
            <person name="Feldgarden M."/>
            <person name="Courvalin P."/>
            <person name="Perichon B."/>
            <person name="Grillot-Courvalin C."/>
            <person name="Clermont D."/>
            <person name="Rocha E."/>
            <person name="Yoon E.-J."/>
            <person name="Nemec A."/>
            <person name="Walker B."/>
            <person name="Young S.K."/>
            <person name="Zeng Q."/>
            <person name="Gargeya S."/>
            <person name="Fitzgerald M."/>
            <person name="Haas B."/>
            <person name="Abouelleil A."/>
            <person name="Alvarado L."/>
            <person name="Arachchi H.M."/>
            <person name="Berlin A.M."/>
            <person name="Chapman S.B."/>
            <person name="Dewar J."/>
            <person name="Goldberg J."/>
            <person name="Griggs A."/>
            <person name="Gujja S."/>
            <person name="Hansen M."/>
            <person name="Howarth C."/>
            <person name="Imamovic A."/>
            <person name="Larimer J."/>
            <person name="McCowan C."/>
            <person name="Murphy C."/>
            <person name="Neiman D."/>
            <person name="Pearson M."/>
            <person name="Priest M."/>
            <person name="Roberts A."/>
            <person name="Saif S."/>
            <person name="Shea T."/>
            <person name="Sisk P."/>
            <person name="Sykes S."/>
            <person name="Wortman J."/>
            <person name="Nusbaum C."/>
            <person name="Birren B."/>
        </authorList>
    </citation>
    <scope>NUCLEOTIDE SEQUENCE [LARGE SCALE GENOMIC DNA]</scope>
    <source>
        <strain evidence="11">NIPH 973</strain>
    </source>
</reference>
<dbReference type="AlphaFoldDB" id="N8QUU2"/>
<keyword evidence="3 7" id="KW-0129">CBS domain</keyword>
<evidence type="ECO:0000256" key="5">
    <source>
        <dbReference type="PIRSR" id="PIRSR004692-2"/>
    </source>
</evidence>
<evidence type="ECO:0000256" key="7">
    <source>
        <dbReference type="PROSITE-ProRule" id="PRU00703"/>
    </source>
</evidence>
<dbReference type="GO" id="GO:0005975">
    <property type="term" value="P:carbohydrate metabolic process"/>
    <property type="evidence" value="ECO:0007669"/>
    <property type="project" value="InterPro"/>
</dbReference>
<evidence type="ECO:0000256" key="4">
    <source>
        <dbReference type="PIRNR" id="PIRNR004692"/>
    </source>
</evidence>
<dbReference type="GO" id="GO:1901135">
    <property type="term" value="P:carbohydrate derivative metabolic process"/>
    <property type="evidence" value="ECO:0007669"/>
    <property type="project" value="InterPro"/>
</dbReference>
<evidence type="ECO:0000313" key="11">
    <source>
        <dbReference type="Proteomes" id="UP000013065"/>
    </source>
</evidence>
<evidence type="ECO:0000313" key="10">
    <source>
        <dbReference type="EMBL" id="ENU42395.1"/>
    </source>
</evidence>
<dbReference type="PANTHER" id="PTHR42745">
    <property type="match status" value="1"/>
</dbReference>
<dbReference type="InterPro" id="IPR046342">
    <property type="entry name" value="CBS_dom_sf"/>
</dbReference>
<accession>N8QUU2</accession>
<dbReference type="PIRSF" id="PIRSF004692">
    <property type="entry name" value="KdsD_KpsF"/>
    <property type="match status" value="1"/>
</dbReference>
<dbReference type="InterPro" id="IPR000644">
    <property type="entry name" value="CBS_dom"/>
</dbReference>
<keyword evidence="5" id="KW-0862">Zinc</keyword>
<dbReference type="GO" id="GO:0019146">
    <property type="term" value="F:arabinose-5-phosphate isomerase activity"/>
    <property type="evidence" value="ECO:0007669"/>
    <property type="project" value="UniProtKB-EC"/>
</dbReference>
<dbReference type="EC" id="5.3.1.13" evidence="4"/>
<dbReference type="Gene3D" id="3.40.50.10490">
    <property type="entry name" value="Glucose-6-phosphate isomerase like protein, domain 1"/>
    <property type="match status" value="1"/>
</dbReference>
<dbReference type="GO" id="GO:0046872">
    <property type="term" value="F:metal ion binding"/>
    <property type="evidence" value="ECO:0007669"/>
    <property type="project" value="UniProtKB-KW"/>
</dbReference>
<evidence type="ECO:0000256" key="2">
    <source>
        <dbReference type="ARBA" id="ARBA00022737"/>
    </source>
</evidence>
<organism evidence="10 11">
    <name type="scientific">Acinetobacter seifertii</name>
    <dbReference type="NCBI Taxonomy" id="1530123"/>
    <lineage>
        <taxon>Bacteria</taxon>
        <taxon>Pseudomonadati</taxon>
        <taxon>Pseudomonadota</taxon>
        <taxon>Gammaproteobacteria</taxon>
        <taxon>Moraxellales</taxon>
        <taxon>Moraxellaceae</taxon>
        <taxon>Acinetobacter</taxon>
        <taxon>Acinetobacter calcoaceticus/baumannii complex</taxon>
    </lineage>
</organism>
<evidence type="ECO:0000256" key="1">
    <source>
        <dbReference type="ARBA" id="ARBA00008165"/>
    </source>
</evidence>
<sequence>MPPNLLIKITDLNREIRSIILSHTRMPNPTDFQSSALATLRIEQQAIDVLATQIDDRFNRACEVLLQCKGRVVITGMGKSGHIGRKMAATFASTGTPSFFMHPGEAGHGDLGMLVRGDVLIAISNSGKSDEIMMLMPLIKHLGVPMITISRTDKGPMPQNADIALTLGESDEACPLGLAPTSSTTATLVLGDALAVALLEARGFTADDFARSHPAGALGKRLLLHVKHLMHTGDELPKVSPETPMNQVLYEISNKRLGLTTIVDEQDHLLGIFTDGDLRRLIDKQQGFDVNLPVSDVMTKKPSTISQEARAVEALQQLNQKKISQFVVVDDQNKVIGVISMHDLIQAGVN</sequence>
<dbReference type="NCBIfam" id="TIGR00393">
    <property type="entry name" value="kpsF"/>
    <property type="match status" value="1"/>
</dbReference>
<evidence type="ECO:0000256" key="3">
    <source>
        <dbReference type="ARBA" id="ARBA00023122"/>
    </source>
</evidence>
<feature type="site" description="Catalytically relevant" evidence="6">
    <location>
        <position position="79"/>
    </location>
</feature>
<evidence type="ECO:0000259" key="9">
    <source>
        <dbReference type="PROSITE" id="PS51464"/>
    </source>
</evidence>
<dbReference type="Pfam" id="PF00571">
    <property type="entry name" value="CBS"/>
    <property type="match status" value="2"/>
</dbReference>
<dbReference type="HOGENOM" id="CLU_040681_13_1_6"/>
<keyword evidence="5" id="KW-0479">Metal-binding</keyword>
<dbReference type="PROSITE" id="PS51371">
    <property type="entry name" value="CBS"/>
    <property type="match status" value="2"/>
</dbReference>
<comment type="similarity">
    <text evidence="1 4">Belongs to the SIS family. GutQ/KpsF subfamily.</text>
</comment>
<feature type="site" description="Catalytically relevant" evidence="6">
    <location>
        <position position="131"/>
    </location>
</feature>
<dbReference type="GO" id="GO:0097367">
    <property type="term" value="F:carbohydrate derivative binding"/>
    <property type="evidence" value="ECO:0007669"/>
    <property type="project" value="InterPro"/>
</dbReference>
<feature type="site" description="Catalytically relevant" evidence="6">
    <location>
        <position position="172"/>
    </location>
</feature>
<evidence type="ECO:0000259" key="8">
    <source>
        <dbReference type="PROSITE" id="PS51371"/>
    </source>
</evidence>
<feature type="domain" description="CBS" evidence="8">
    <location>
        <begin position="298"/>
        <end position="350"/>
    </location>
</feature>
<dbReference type="PROSITE" id="PS51464">
    <property type="entry name" value="SIS"/>
    <property type="match status" value="1"/>
</dbReference>
<dbReference type="Proteomes" id="UP000013065">
    <property type="component" value="Unassembled WGS sequence"/>
</dbReference>
<dbReference type="PANTHER" id="PTHR42745:SF1">
    <property type="entry name" value="ARABINOSE 5-PHOSPHATE ISOMERASE KDSD"/>
    <property type="match status" value="1"/>
</dbReference>
<keyword evidence="4" id="KW-0413">Isomerase</keyword>
<dbReference type="InterPro" id="IPR046348">
    <property type="entry name" value="SIS_dom_sf"/>
</dbReference>
<name>N8QUU2_9GAMM</name>
<dbReference type="CDD" id="cd05014">
    <property type="entry name" value="SIS_Kpsf"/>
    <property type="match status" value="1"/>
</dbReference>
<feature type="domain" description="CBS" evidence="8">
    <location>
        <begin position="230"/>
        <end position="290"/>
    </location>
</feature>